<feature type="chain" id="PRO_5045095889" evidence="8">
    <location>
        <begin position="23"/>
        <end position="258"/>
    </location>
</feature>
<evidence type="ECO:0000259" key="9">
    <source>
        <dbReference type="PROSITE" id="PS50928"/>
    </source>
</evidence>
<dbReference type="RefSeq" id="WP_310372284.1">
    <property type="nucleotide sequence ID" value="NZ_JAVDXT010000001.1"/>
</dbReference>
<evidence type="ECO:0000256" key="5">
    <source>
        <dbReference type="ARBA" id="ARBA00022989"/>
    </source>
</evidence>
<keyword evidence="2 7" id="KW-0813">Transport</keyword>
<organism evidence="10 11">
    <name type="scientific">Rhodoferax ferrireducens</name>
    <dbReference type="NCBI Taxonomy" id="192843"/>
    <lineage>
        <taxon>Bacteria</taxon>
        <taxon>Pseudomonadati</taxon>
        <taxon>Pseudomonadota</taxon>
        <taxon>Betaproteobacteria</taxon>
        <taxon>Burkholderiales</taxon>
        <taxon>Comamonadaceae</taxon>
        <taxon>Rhodoferax</taxon>
    </lineage>
</organism>
<dbReference type="Pfam" id="PF00528">
    <property type="entry name" value="BPD_transp_1"/>
    <property type="match status" value="1"/>
</dbReference>
<dbReference type="CDD" id="cd06261">
    <property type="entry name" value="TM_PBP2"/>
    <property type="match status" value="1"/>
</dbReference>
<keyword evidence="8" id="KW-0732">Signal</keyword>
<keyword evidence="4 7" id="KW-0812">Transmembrane</keyword>
<dbReference type="InterPro" id="IPR050366">
    <property type="entry name" value="BP-dependent_transpt_permease"/>
</dbReference>
<evidence type="ECO:0000313" key="10">
    <source>
        <dbReference type="EMBL" id="MDR7376957.1"/>
    </source>
</evidence>
<dbReference type="PANTHER" id="PTHR43386">
    <property type="entry name" value="OLIGOPEPTIDE TRANSPORT SYSTEM PERMEASE PROTEIN APPC"/>
    <property type="match status" value="1"/>
</dbReference>
<evidence type="ECO:0000256" key="7">
    <source>
        <dbReference type="RuleBase" id="RU363032"/>
    </source>
</evidence>
<evidence type="ECO:0000256" key="6">
    <source>
        <dbReference type="ARBA" id="ARBA00023136"/>
    </source>
</evidence>
<feature type="signal peptide" evidence="8">
    <location>
        <begin position="1"/>
        <end position="22"/>
    </location>
</feature>
<evidence type="ECO:0000256" key="3">
    <source>
        <dbReference type="ARBA" id="ARBA00022475"/>
    </source>
</evidence>
<accession>A0ABU2C6K5</accession>
<feature type="transmembrane region" description="Helical" evidence="7">
    <location>
        <begin position="229"/>
        <end position="247"/>
    </location>
</feature>
<feature type="transmembrane region" description="Helical" evidence="7">
    <location>
        <begin position="183"/>
        <end position="209"/>
    </location>
</feature>
<reference evidence="10 11" key="1">
    <citation type="submission" date="2023-07" db="EMBL/GenBank/DDBJ databases">
        <title>Sorghum-associated microbial communities from plants grown in Nebraska, USA.</title>
        <authorList>
            <person name="Schachtman D."/>
        </authorList>
    </citation>
    <scope>NUCLEOTIDE SEQUENCE [LARGE SCALE GENOMIC DNA]</scope>
    <source>
        <strain evidence="10 11">BE313</strain>
    </source>
</reference>
<dbReference type="InterPro" id="IPR035906">
    <property type="entry name" value="MetI-like_sf"/>
</dbReference>
<dbReference type="SUPFAM" id="SSF161098">
    <property type="entry name" value="MetI-like"/>
    <property type="match status" value="1"/>
</dbReference>
<comment type="similarity">
    <text evidence="7">Belongs to the binding-protein-dependent transport system permease family.</text>
</comment>
<evidence type="ECO:0000256" key="4">
    <source>
        <dbReference type="ARBA" id="ARBA00022692"/>
    </source>
</evidence>
<dbReference type="PANTHER" id="PTHR43386:SF1">
    <property type="entry name" value="D,D-DIPEPTIDE TRANSPORT SYSTEM PERMEASE PROTEIN DDPC-RELATED"/>
    <property type="match status" value="1"/>
</dbReference>
<keyword evidence="11" id="KW-1185">Reference proteome</keyword>
<keyword evidence="5 7" id="KW-1133">Transmembrane helix</keyword>
<feature type="domain" description="ABC transmembrane type-1" evidence="9">
    <location>
        <begin position="62"/>
        <end position="251"/>
    </location>
</feature>
<dbReference type="Proteomes" id="UP001180487">
    <property type="component" value="Unassembled WGS sequence"/>
</dbReference>
<dbReference type="Gene3D" id="1.10.3720.10">
    <property type="entry name" value="MetI-like"/>
    <property type="match status" value="1"/>
</dbReference>
<keyword evidence="6 7" id="KW-0472">Membrane</keyword>
<comment type="subcellular location">
    <subcellularLocation>
        <location evidence="1 7">Cell membrane</location>
        <topology evidence="1 7">Multi-pass membrane protein</topology>
    </subcellularLocation>
</comment>
<keyword evidence="3" id="KW-1003">Cell membrane</keyword>
<comment type="caution">
    <text evidence="10">The sequence shown here is derived from an EMBL/GenBank/DDBJ whole genome shotgun (WGS) entry which is preliminary data.</text>
</comment>
<dbReference type="PROSITE" id="PS50928">
    <property type="entry name" value="ABC_TM1"/>
    <property type="match status" value="1"/>
</dbReference>
<evidence type="ECO:0000256" key="8">
    <source>
        <dbReference type="SAM" id="SignalP"/>
    </source>
</evidence>
<evidence type="ECO:0000256" key="2">
    <source>
        <dbReference type="ARBA" id="ARBA00022448"/>
    </source>
</evidence>
<feature type="transmembrane region" description="Helical" evidence="7">
    <location>
        <begin position="58"/>
        <end position="86"/>
    </location>
</feature>
<evidence type="ECO:0000256" key="1">
    <source>
        <dbReference type="ARBA" id="ARBA00004651"/>
    </source>
</evidence>
<name>A0ABU2C6K5_9BURK</name>
<proteinExistence type="inferred from homology"/>
<sequence length="258" mass="26893">MSRKLSWLLLALVAALAWIAPALLPDPAAQDLSASLQAPSASYWLGTDALGRNVAARLAAATQISLSLALLSALLAASLGAGLGLLAAWRHGWTERLLLALADAVLALPGLLWVLLLSALAPGRTWPLYLGLVLTAWVEFFRTTRASAATLLGGPQVQSSQLLGFGRIYIVQQHVWPALRGTLLALTALAVCNAVLAVSALGFVGIGLRPPAAELGLLMTEALPYYADAPWMLAPPVLLLLATVLALQTLGKKHGLGA</sequence>
<dbReference type="InterPro" id="IPR000515">
    <property type="entry name" value="MetI-like"/>
</dbReference>
<gene>
    <name evidence="10" type="ORF">J2X19_001615</name>
</gene>
<protein>
    <submittedName>
        <fullName evidence="10">Peptide/nickel transport system permease protein</fullName>
    </submittedName>
</protein>
<feature type="transmembrane region" description="Helical" evidence="7">
    <location>
        <begin position="98"/>
        <end position="120"/>
    </location>
</feature>
<dbReference type="EMBL" id="JAVDXT010000001">
    <property type="protein sequence ID" value="MDR7376957.1"/>
    <property type="molecule type" value="Genomic_DNA"/>
</dbReference>
<evidence type="ECO:0000313" key="11">
    <source>
        <dbReference type="Proteomes" id="UP001180487"/>
    </source>
</evidence>